<organism evidence="5">
    <name type="scientific">Chondromyces crocatus</name>
    <dbReference type="NCBI Taxonomy" id="52"/>
    <lineage>
        <taxon>Bacteria</taxon>
        <taxon>Pseudomonadati</taxon>
        <taxon>Myxococcota</taxon>
        <taxon>Polyangia</taxon>
        <taxon>Polyangiales</taxon>
        <taxon>Polyangiaceae</taxon>
        <taxon>Chondromyces</taxon>
    </lineage>
</organism>
<dbReference type="AlphaFoldDB" id="D7P615"/>
<keyword evidence="3" id="KW-1133">Transmembrane helix</keyword>
<dbReference type="Gene3D" id="3.90.190.10">
    <property type="entry name" value="Protein tyrosine phosphatase superfamily"/>
    <property type="match status" value="1"/>
</dbReference>
<keyword evidence="3" id="KW-0812">Transmembrane</keyword>
<dbReference type="GO" id="GO:0004721">
    <property type="term" value="F:phosphoprotein phosphatase activity"/>
    <property type="evidence" value="ECO:0007669"/>
    <property type="project" value="UniProtKB-KW"/>
</dbReference>
<feature type="transmembrane region" description="Helical" evidence="3">
    <location>
        <begin position="72"/>
        <end position="91"/>
    </location>
</feature>
<evidence type="ECO:0000256" key="3">
    <source>
        <dbReference type="SAM" id="Phobius"/>
    </source>
</evidence>
<dbReference type="SMART" id="SM00195">
    <property type="entry name" value="DSPc"/>
    <property type="match status" value="1"/>
</dbReference>
<evidence type="ECO:0000313" key="5">
    <source>
        <dbReference type="EMBL" id="ADH04661.1"/>
    </source>
</evidence>
<keyword evidence="3" id="KW-0472">Membrane</keyword>
<dbReference type="PROSITE" id="PS50056">
    <property type="entry name" value="TYR_PHOSPHATASE_2"/>
    <property type="match status" value="1"/>
</dbReference>
<dbReference type="InterPro" id="IPR016130">
    <property type="entry name" value="Tyr_Pase_AS"/>
</dbReference>
<dbReference type="PROSITE" id="PS00383">
    <property type="entry name" value="TYR_PHOSPHATASE_1"/>
    <property type="match status" value="1"/>
</dbReference>
<keyword evidence="1" id="KW-0378">Hydrolase</keyword>
<dbReference type="PANTHER" id="PTHR47216:SF4">
    <property type="entry name" value="OS01G0859400 PROTEIN"/>
    <property type="match status" value="1"/>
</dbReference>
<proteinExistence type="predicted"/>
<accession>D7P615</accession>
<dbReference type="EMBL" id="GQ981381">
    <property type="protein sequence ID" value="ADH04661.1"/>
    <property type="molecule type" value="Genomic_DNA"/>
</dbReference>
<evidence type="ECO:0000256" key="1">
    <source>
        <dbReference type="ARBA" id="ARBA00022801"/>
    </source>
</evidence>
<dbReference type="SUPFAM" id="SSF52799">
    <property type="entry name" value="(Phosphotyrosine protein) phosphatases II"/>
    <property type="match status" value="1"/>
</dbReference>
<dbReference type="InterPro" id="IPR020422">
    <property type="entry name" value="TYR_PHOSPHATASE_DUAL_dom"/>
</dbReference>
<sequence>MGGARSVARRAGGSMRYGGSFLALSGSLAVLGGASGGSGLLLLWPALSFVVVGAAYVARRPGLLGKRTDGTVAWWAMVLLGPYFLLARGVWRALRLGGKPCADEVSPALWVGRRPFAWELPEGVRVIVDLTAEFPADGAVGRHPGYHCVPTLDGTAPEGEVLVALVERLRGEEGVYLHCAAGHGRSATVAAALLLSRGLATTVDEAEAQLRRRRPGIRLNAAQRRVLEEVVARGRA</sequence>
<reference evidence="5" key="1">
    <citation type="journal article" date="2010" name="Chem. Biol.">
        <title>Biosynthesis of thuggacins in myxobacteria: comparative cluster analysis reveals basis for natural product structural diversity.</title>
        <authorList>
            <person name="Buntin K."/>
            <person name="Irschik H."/>
            <person name="Weissman K.J."/>
            <person name="Luxenburger E."/>
            <person name="Blocker H."/>
            <person name="Muller R."/>
        </authorList>
    </citation>
    <scope>NUCLEOTIDE SEQUENCE</scope>
    <source>
        <strain evidence="5">Cm c5</strain>
    </source>
</reference>
<evidence type="ECO:0000256" key="2">
    <source>
        <dbReference type="ARBA" id="ARBA00022912"/>
    </source>
</evidence>
<evidence type="ECO:0000259" key="4">
    <source>
        <dbReference type="PROSITE" id="PS50056"/>
    </source>
</evidence>
<dbReference type="CDD" id="cd14527">
    <property type="entry name" value="DSP_bac"/>
    <property type="match status" value="1"/>
</dbReference>
<keyword evidence="2" id="KW-0904">Protein phosphatase</keyword>
<feature type="transmembrane region" description="Helical" evidence="3">
    <location>
        <begin position="21"/>
        <end position="52"/>
    </location>
</feature>
<dbReference type="Pfam" id="PF00782">
    <property type="entry name" value="DSPc"/>
    <property type="match status" value="1"/>
</dbReference>
<name>D7P615_CHOCO</name>
<dbReference type="InterPro" id="IPR029021">
    <property type="entry name" value="Prot-tyrosine_phosphatase-like"/>
</dbReference>
<dbReference type="InterPro" id="IPR000387">
    <property type="entry name" value="Tyr_Pase_dom"/>
</dbReference>
<protein>
    <recommendedName>
        <fullName evidence="4">Tyrosine specific protein phosphatases domain-containing protein</fullName>
    </recommendedName>
</protein>
<feature type="domain" description="Tyrosine specific protein phosphatases" evidence="4">
    <location>
        <begin position="160"/>
        <end position="225"/>
    </location>
</feature>
<dbReference type="InterPro" id="IPR000340">
    <property type="entry name" value="Dual-sp_phosphatase_cat-dom"/>
</dbReference>
<dbReference type="PANTHER" id="PTHR47216">
    <property type="match status" value="1"/>
</dbReference>